<name>A0A8H7NRV6_9APHY</name>
<dbReference type="AlphaFoldDB" id="A0A8H7NRV6"/>
<accession>A0A8H7NRV6</accession>
<protein>
    <submittedName>
        <fullName evidence="1">Uncharacterized protein</fullName>
    </submittedName>
</protein>
<organism evidence="1 2">
    <name type="scientific">Rhodonia placenta</name>
    <dbReference type="NCBI Taxonomy" id="104341"/>
    <lineage>
        <taxon>Eukaryota</taxon>
        <taxon>Fungi</taxon>
        <taxon>Dikarya</taxon>
        <taxon>Basidiomycota</taxon>
        <taxon>Agaricomycotina</taxon>
        <taxon>Agaricomycetes</taxon>
        <taxon>Polyporales</taxon>
        <taxon>Adustoporiaceae</taxon>
        <taxon>Rhodonia</taxon>
    </lineage>
</organism>
<comment type="caution">
    <text evidence="1">The sequence shown here is derived from an EMBL/GenBank/DDBJ whole genome shotgun (WGS) entry which is preliminary data.</text>
</comment>
<proteinExistence type="predicted"/>
<sequence length="130" mass="14653">MLQNLAHDPFVLLFIGGEDNNEIMEDDIHHCLESRGGIGEAEEHYQRFVQPPVSYKGSLPLITGFDLDIIVSSSDIELCEERSTLELVDHLGNQQQWIAIFDGNCVQLAVVLHRSKCPFLLFDDEEGRNG</sequence>
<reference evidence="1" key="2">
    <citation type="journal article" name="Front. Microbiol.">
        <title>Degradative Capacity of Two Strains of Rhodonia placenta: From Phenotype to Genotype.</title>
        <authorList>
            <person name="Kolle M."/>
            <person name="Horta M.A.C."/>
            <person name="Nowrousian M."/>
            <person name="Ohm R.A."/>
            <person name="Benz J.P."/>
            <person name="Pilgard A."/>
        </authorList>
    </citation>
    <scope>NUCLEOTIDE SEQUENCE</scope>
    <source>
        <strain evidence="1">FPRL280</strain>
    </source>
</reference>
<dbReference type="Proteomes" id="UP000639403">
    <property type="component" value="Unassembled WGS sequence"/>
</dbReference>
<gene>
    <name evidence="1" type="ORF">IEO21_10789</name>
</gene>
<dbReference type="EMBL" id="JADOXO010001094">
    <property type="protein sequence ID" value="KAF9798068.1"/>
    <property type="molecule type" value="Genomic_DNA"/>
</dbReference>
<evidence type="ECO:0000313" key="2">
    <source>
        <dbReference type="Proteomes" id="UP000639403"/>
    </source>
</evidence>
<evidence type="ECO:0000313" key="1">
    <source>
        <dbReference type="EMBL" id="KAF9798068.1"/>
    </source>
</evidence>
<reference evidence="1" key="1">
    <citation type="submission" date="2020-11" db="EMBL/GenBank/DDBJ databases">
        <authorList>
            <person name="Koelle M."/>
            <person name="Horta M.A.C."/>
            <person name="Nowrousian M."/>
            <person name="Ohm R.A."/>
            <person name="Benz P."/>
            <person name="Pilgard A."/>
        </authorList>
    </citation>
    <scope>NUCLEOTIDE SEQUENCE</scope>
    <source>
        <strain evidence="1">FPRL280</strain>
    </source>
</reference>